<feature type="transmembrane region" description="Helical" evidence="1">
    <location>
        <begin position="1019"/>
        <end position="1037"/>
    </location>
</feature>
<keyword evidence="1" id="KW-1133">Transmembrane helix</keyword>
<feature type="transmembrane region" description="Helical" evidence="1">
    <location>
        <begin position="424"/>
        <end position="440"/>
    </location>
</feature>
<feature type="transmembrane region" description="Helical" evidence="1">
    <location>
        <begin position="253"/>
        <end position="273"/>
    </location>
</feature>
<feature type="transmembrane region" description="Helical" evidence="1">
    <location>
        <begin position="367"/>
        <end position="384"/>
    </location>
</feature>
<evidence type="ECO:0000313" key="2">
    <source>
        <dbReference type="EMBL" id="KRN02719.1"/>
    </source>
</evidence>
<evidence type="ECO:0000256" key="1">
    <source>
        <dbReference type="SAM" id="Phobius"/>
    </source>
</evidence>
<dbReference type="InterPro" id="IPR018580">
    <property type="entry name" value="Uncharacterised_YfhO"/>
</dbReference>
<reference evidence="2 3" key="1">
    <citation type="journal article" date="2015" name="Genome Announc.">
        <title>Expanding the biotechnology potential of lactobacilli through comparative genomics of 213 strains and associated genera.</title>
        <authorList>
            <person name="Sun Z."/>
            <person name="Harris H.M."/>
            <person name="McCann A."/>
            <person name="Guo C."/>
            <person name="Argimon S."/>
            <person name="Zhang W."/>
            <person name="Yang X."/>
            <person name="Jeffery I.B."/>
            <person name="Cooney J.C."/>
            <person name="Kagawa T.F."/>
            <person name="Liu W."/>
            <person name="Song Y."/>
            <person name="Salvetti E."/>
            <person name="Wrobel A."/>
            <person name="Rasinkangas P."/>
            <person name="Parkhill J."/>
            <person name="Rea M.C."/>
            <person name="O'Sullivan O."/>
            <person name="Ritari J."/>
            <person name="Douillard F.P."/>
            <person name="Paul Ross R."/>
            <person name="Yang R."/>
            <person name="Briner A.E."/>
            <person name="Felis G.E."/>
            <person name="de Vos W.M."/>
            <person name="Barrangou R."/>
            <person name="Klaenhammer T.R."/>
            <person name="Caufield P.W."/>
            <person name="Cui Y."/>
            <person name="Zhang H."/>
            <person name="O'Toole P.W."/>
        </authorList>
    </citation>
    <scope>NUCLEOTIDE SEQUENCE [LARGE SCALE GENOMIC DNA]</scope>
    <source>
        <strain evidence="2 3">DSM 21775</strain>
    </source>
</reference>
<feature type="transmembrane region" description="Helical" evidence="1">
    <location>
        <begin position="176"/>
        <end position="193"/>
    </location>
</feature>
<dbReference type="PANTHER" id="PTHR38454">
    <property type="entry name" value="INTEGRAL MEMBRANE PROTEIN-RELATED"/>
    <property type="match status" value="1"/>
</dbReference>
<dbReference type="PANTHER" id="PTHR38454:SF1">
    <property type="entry name" value="INTEGRAL MEMBRANE PROTEIN"/>
    <property type="match status" value="1"/>
</dbReference>
<name>A0A0R2DFA3_9LACO</name>
<feature type="transmembrane region" description="Helical" evidence="1">
    <location>
        <begin position="396"/>
        <end position="418"/>
    </location>
</feature>
<comment type="caution">
    <text evidence="2">The sequence shown here is derived from an EMBL/GenBank/DDBJ whole genome shotgun (WGS) entry which is preliminary data.</text>
</comment>
<protein>
    <submittedName>
        <fullName evidence="2">Glycosyltransferase</fullName>
    </submittedName>
</protein>
<keyword evidence="2" id="KW-0808">Transferase</keyword>
<accession>A0A0R2DFA3</accession>
<dbReference type="PATRIC" id="fig|1423803.3.peg.1768"/>
<dbReference type="GO" id="GO:0016740">
    <property type="term" value="F:transferase activity"/>
    <property type="evidence" value="ECO:0007669"/>
    <property type="project" value="UniProtKB-KW"/>
</dbReference>
<keyword evidence="1" id="KW-0472">Membrane</keyword>
<sequence length="1042" mass="115822">MTHAGSLRIKLIGGIIMKIANRRWPLWVLYTLGFAVIASLSFGVFGLAHRTLIWNMDGVTQHYPLILELHRLLTKSGLGGVAGWSWTFGLGADKLTTLAYYVLGDPFAYLLALLPTHWLEAGYGWFIILRLYATGLAFLALARHYQFRPSSRLMGALTYAFTGYSLMIGVHHPFFLLPMIWTPLLFVGIDRILRGQGWGFLGVMTGLTILSNFYFAYILGLGSLIYAVIHFYYLKDAGTLAIKWPRAVGRFLMAAGVGLLISGVLLLPSLLAMLQSTRTMSVFANGLLTYPSGYYLQLSNIVLTTGNTVNYWAVLGISGLTFFGCVYVLVHWREHKWLALTLVAIVVGLLIPAVAAVFNIFSTPSNRWILMAAVPFGLAIMTIADHLTTLTRHDRWWLGGSAAGLLGLVYLGNGLVFSNPGRNLITYGLLLALTVVMMGISQQPARWTVGLVWTLVGLNLINNAWGYYDPNAGVQATQQLRQGDATQYIQDYFDGAQTVAQRSQNFTRVNATRNFNLLRTVGNNMTMTHDLHGVMSYFSVQNGYIGQFSQDLQNSEYSMNAPMGQADSRTTLNQLLGVKYLFAREDQVAKHNALPYSYHAQKKIYPEKPVYGLSNGSGTQVLTTNLNFPLVYTQPTTMVQSTWDGLSSLDRERSLSQAAVVRHGHQGTQTAKYRSPKRNLAYTVEAETAPVIDSTNKVIQYRLQQAHNAAKASLGEKQLTDFGRTLKLPELAPDQDGLISDKEVKQYGPMVNLGQNKTALKQVLLANQQILQKTTQANQNGLRQVTSDAQGKPITYTLTLKQPRRAQGTELYLALDGITADHLTTAGQLTAQNNTSTLGATPRSDLTKLNAWRDAINHPDLGDYWINVKTRNQTKLFSQFGTDNLSDYEPKHRVLMNLGYSNQRRQTIDISFNATKQINFKSAKLIAVPFGKSYDRQVHQVQRRGLQRAHVRNNEVSGQLRTDRSSILTTSIPYSAGWKLMIDGRRVKTEVVNDGFIGARISSGTHRIRLIYTTPGLKGGILLTLVGSLIVIGEMVWRRRRG</sequence>
<dbReference type="Proteomes" id="UP000051589">
    <property type="component" value="Unassembled WGS sequence"/>
</dbReference>
<feature type="transmembrane region" description="Helical" evidence="1">
    <location>
        <begin position="337"/>
        <end position="361"/>
    </location>
</feature>
<keyword evidence="1" id="KW-0812">Transmembrane</keyword>
<feature type="transmembrane region" description="Helical" evidence="1">
    <location>
        <begin position="214"/>
        <end position="233"/>
    </location>
</feature>
<gene>
    <name evidence="2" type="ORF">FD13_GL001715</name>
</gene>
<feature type="transmembrane region" description="Helical" evidence="1">
    <location>
        <begin position="447"/>
        <end position="468"/>
    </location>
</feature>
<evidence type="ECO:0000313" key="3">
    <source>
        <dbReference type="Proteomes" id="UP000051589"/>
    </source>
</evidence>
<feature type="transmembrane region" description="Helical" evidence="1">
    <location>
        <begin position="309"/>
        <end position="330"/>
    </location>
</feature>
<proteinExistence type="predicted"/>
<dbReference type="Pfam" id="PF09586">
    <property type="entry name" value="YfhO"/>
    <property type="match status" value="1"/>
</dbReference>
<dbReference type="AlphaFoldDB" id="A0A0R2DFA3"/>
<feature type="transmembrane region" description="Helical" evidence="1">
    <location>
        <begin position="280"/>
        <end position="297"/>
    </location>
</feature>
<feature type="transmembrane region" description="Helical" evidence="1">
    <location>
        <begin position="123"/>
        <end position="141"/>
    </location>
</feature>
<organism evidence="2 3">
    <name type="scientific">Levilactobacillus senmaizukei DSM 21775 = NBRC 103853</name>
    <dbReference type="NCBI Taxonomy" id="1423803"/>
    <lineage>
        <taxon>Bacteria</taxon>
        <taxon>Bacillati</taxon>
        <taxon>Bacillota</taxon>
        <taxon>Bacilli</taxon>
        <taxon>Lactobacillales</taxon>
        <taxon>Lactobacillaceae</taxon>
        <taxon>Levilactobacillus</taxon>
    </lineage>
</organism>
<dbReference type="STRING" id="1423803.FD13_GL001715"/>
<dbReference type="EMBL" id="AYZH01000005">
    <property type="protein sequence ID" value="KRN02719.1"/>
    <property type="molecule type" value="Genomic_DNA"/>
</dbReference>
<keyword evidence="3" id="KW-1185">Reference proteome</keyword>
<feature type="transmembrane region" description="Helical" evidence="1">
    <location>
        <begin position="27"/>
        <end position="48"/>
    </location>
</feature>